<keyword evidence="1" id="KW-1133">Transmembrane helix</keyword>
<name>A0ABU4N4W7_9ACTN</name>
<evidence type="ECO:0000313" key="3">
    <source>
        <dbReference type="Proteomes" id="UP001282474"/>
    </source>
</evidence>
<comment type="caution">
    <text evidence="2">The sequence shown here is derived from an EMBL/GenBank/DDBJ whole genome shotgun (WGS) entry which is preliminary data.</text>
</comment>
<reference evidence="2 3" key="1">
    <citation type="journal article" date="2023" name="Microb. Genom.">
        <title>Mesoterricola silvestris gen. nov., sp. nov., Mesoterricola sediminis sp. nov., Geothrix oryzae sp. nov., Geothrix edaphica sp. nov., Geothrix rubra sp. nov., and Geothrix limicola sp. nov., six novel members of Acidobacteriota isolated from soils.</title>
        <authorList>
            <person name="Weisberg A.J."/>
            <person name="Pearce E."/>
            <person name="Kramer C.G."/>
            <person name="Chang J.H."/>
            <person name="Clarke C.R."/>
        </authorList>
    </citation>
    <scope>NUCLEOTIDE SEQUENCE [LARGE SCALE GENOMIC DNA]</scope>
    <source>
        <strain evidence="2 3">NE20-4-1</strain>
    </source>
</reference>
<gene>
    <name evidence="2" type="ORF">PV383_46435</name>
</gene>
<sequence>MTDLNPVEKAEQAVRAAETDTAAVQLAMAAMELAKLATQQQAQTPAPTCQHDHGKVRRSTGEWIGIACAVCVGSIGLAFAGLALAVLGGVAAIVVLVLRDMWRDSQKGRR</sequence>
<dbReference type="EMBL" id="JARAWJ010000091">
    <property type="protein sequence ID" value="MDX3044546.1"/>
    <property type="molecule type" value="Genomic_DNA"/>
</dbReference>
<accession>A0ABU4N4W7</accession>
<proteinExistence type="predicted"/>
<keyword evidence="3" id="KW-1185">Reference proteome</keyword>
<dbReference type="Proteomes" id="UP001282474">
    <property type="component" value="Unassembled WGS sequence"/>
</dbReference>
<feature type="transmembrane region" description="Helical" evidence="1">
    <location>
        <begin position="64"/>
        <end position="97"/>
    </location>
</feature>
<evidence type="ECO:0000256" key="1">
    <source>
        <dbReference type="SAM" id="Phobius"/>
    </source>
</evidence>
<protein>
    <submittedName>
        <fullName evidence="2">Uncharacterized protein</fullName>
    </submittedName>
</protein>
<dbReference type="RefSeq" id="WP_319686785.1">
    <property type="nucleotide sequence ID" value="NZ_JARAWI010000007.1"/>
</dbReference>
<evidence type="ECO:0000313" key="2">
    <source>
        <dbReference type="EMBL" id="MDX3044546.1"/>
    </source>
</evidence>
<keyword evidence="1" id="KW-0472">Membrane</keyword>
<organism evidence="2 3">
    <name type="scientific">Streptomyces caniscabiei</name>
    <dbReference type="NCBI Taxonomy" id="2746961"/>
    <lineage>
        <taxon>Bacteria</taxon>
        <taxon>Bacillati</taxon>
        <taxon>Actinomycetota</taxon>
        <taxon>Actinomycetes</taxon>
        <taxon>Kitasatosporales</taxon>
        <taxon>Streptomycetaceae</taxon>
        <taxon>Streptomyces</taxon>
    </lineage>
</organism>
<keyword evidence="1" id="KW-0812">Transmembrane</keyword>